<dbReference type="Proteomes" id="UP000053477">
    <property type="component" value="Unassembled WGS sequence"/>
</dbReference>
<organism evidence="1 2">
    <name type="scientific">Schizopora paradoxa</name>
    <dbReference type="NCBI Taxonomy" id="27342"/>
    <lineage>
        <taxon>Eukaryota</taxon>
        <taxon>Fungi</taxon>
        <taxon>Dikarya</taxon>
        <taxon>Basidiomycota</taxon>
        <taxon>Agaricomycotina</taxon>
        <taxon>Agaricomycetes</taxon>
        <taxon>Hymenochaetales</taxon>
        <taxon>Schizoporaceae</taxon>
        <taxon>Schizopora</taxon>
    </lineage>
</organism>
<keyword evidence="2" id="KW-1185">Reference proteome</keyword>
<evidence type="ECO:0000313" key="1">
    <source>
        <dbReference type="EMBL" id="KLO12573.1"/>
    </source>
</evidence>
<sequence length="185" mass="20430">MCRCLSGCYHKSLPTRFSSAAVNVVVVFATGRGANCSEDGGGPGWRTWFHLVCSPNLKPPAFRSSTLGSSMSLFDVLLTPPLLILRCGIRGIINEMGRAFDISLILAHTTGAWIAPTTSLDGGTKHRTRTHSRPEDLHSTAIVIQTLNASHRPRGEAGFRSIREYPKFLRIFGLQPRLFKRRRTP</sequence>
<dbReference type="InParanoid" id="A0A0H2RSZ3"/>
<dbReference type="EMBL" id="KQ085975">
    <property type="protein sequence ID" value="KLO12573.1"/>
    <property type="molecule type" value="Genomic_DNA"/>
</dbReference>
<proteinExistence type="predicted"/>
<evidence type="ECO:0000313" key="2">
    <source>
        <dbReference type="Proteomes" id="UP000053477"/>
    </source>
</evidence>
<protein>
    <submittedName>
        <fullName evidence="1">Uncharacterized protein</fullName>
    </submittedName>
</protein>
<reference evidence="1 2" key="1">
    <citation type="submission" date="2015-04" db="EMBL/GenBank/DDBJ databases">
        <title>Complete genome sequence of Schizopora paradoxa KUC8140, a cosmopolitan wood degrader in East Asia.</title>
        <authorList>
            <consortium name="DOE Joint Genome Institute"/>
            <person name="Min B."/>
            <person name="Park H."/>
            <person name="Jang Y."/>
            <person name="Kim J.-J."/>
            <person name="Kim K.H."/>
            <person name="Pangilinan J."/>
            <person name="Lipzen A."/>
            <person name="Riley R."/>
            <person name="Grigoriev I.V."/>
            <person name="Spatafora J.W."/>
            <person name="Choi I.-G."/>
        </authorList>
    </citation>
    <scope>NUCLEOTIDE SEQUENCE [LARGE SCALE GENOMIC DNA]</scope>
    <source>
        <strain evidence="1 2">KUC8140</strain>
    </source>
</reference>
<accession>A0A0H2RSZ3</accession>
<gene>
    <name evidence="1" type="ORF">SCHPADRAFT_412629</name>
</gene>
<dbReference type="AlphaFoldDB" id="A0A0H2RSZ3"/>
<name>A0A0H2RSZ3_9AGAM</name>